<protein>
    <recommendedName>
        <fullName evidence="6">SWIM-type domain-containing protein</fullName>
    </recommendedName>
</protein>
<dbReference type="SMART" id="SM00575">
    <property type="entry name" value="ZnF_PMZ"/>
    <property type="match status" value="1"/>
</dbReference>
<sequence>MSNSIEIFDGPPSFSDLVDRVMTKYGCRVDEISLRGRFDCGKARAHYVLMKLASDANWKHYKDVVHEANVACLEVIVEIVRMPGPNVVMREEVTVVNHNGTQELEMLHHVLGETERDFDLAIANDDFPNNIFERDEANIDVDNVSMGSEDCELEEDGDISMVHKAICESSMVNAEGTSIGESPVIRKGMKFNSLEELKFFLADYAVRLHRPFSVVHSDKNLRYNVMCKQGCHWRVWSRLISSTGQWRISNVVQPHTCRSSQPKREHVQCTAKYLARRILGIIRKDSETSVPSLVESIFIFSGYRVKYSKAWRAKQHAVALLWGDWKESYGMVPRVLSAITYYNPGVKWWIDSCGMMVPDNGVLKHILQRVFWCFPQCSEAFQHCRPVILVDGTFLTGKYKGTLMMAVAVDPEQQIVPLAFALVESENNESWSWFMKLVRVNVLGPSRIVCMISDRHHGLLNCAKDHIDGFPPLVHRWCMRHFAANMSRRQKSNRVIGKLKLLCTVHTEREFREKLEDLVKDLNDDAKEWLKGEMGDKDKWAQAFDEGGMRWGIMTTNFSESLNGVFKGIRSRPVAGIIEYTFEKCNAYFVNRWGKAREMLDQGYRNGQVADNYLSEAELRSVHHLADPYGPERMVYSIRSYGSTNIGGESHGGRHYRVDLHEVSCTCNVPQLLHLPCSHFITACKARGLNFQSPMYMSPLYSREHTIKIWESSFQPYLDPSQWPAYEGVGYVPNPSLMRNKVGRRQKKRFTGEMDVSEGRMAAPGYPLLEAAYDLHHRAHHLADMNENLTPLRARVHSPLRWDERYAQYLQRAGFLDIAVQVVGGLPPMDGPLLTAMVDRWRPETHTFHMPFGEMTITMQDAAMILGLPLHGLPVTGIIQNENWRDMVEMHIGIRPPEPEGGDSSKKTSGVSSAWLREHFEPWHRDDSFPTFYHVWKHVRPIRGNPDRRYRAYTNEFDVLTQYQVEWKPYDRQQLSEIVFSPTCYRDRELWRCTTPMILYYVVEFHMPHRVMRQFGRMQPCPPLELSTSQQLHSIDRRKRYKENDWRVKHDRYIHMWNNKEGCDPEGGPYWRPNNEYIRWYCTSTRTKVKPSWTNVPIEDAPSDDDADIADAYDTVTRYGTQPERAPLHDYMGQQLARLSNEAGVIMEHAVGEGDSLLRAFAERVRKSCRRMAQRMNCMTSSDAHDGANVQGTSSGSRRTALVTTPRAATPSTAAGPSRRSRGKEPASPQESEDSEGEQSEDDDPTYGEELEISHDAPPVTQTQGESSQ</sequence>
<evidence type="ECO:0000256" key="2">
    <source>
        <dbReference type="ARBA" id="ARBA00022771"/>
    </source>
</evidence>
<feature type="compositionally biased region" description="Acidic residues" evidence="5">
    <location>
        <begin position="1231"/>
        <end position="1251"/>
    </location>
</feature>
<evidence type="ECO:0000256" key="4">
    <source>
        <dbReference type="PROSITE-ProRule" id="PRU00325"/>
    </source>
</evidence>
<dbReference type="InterPro" id="IPR019557">
    <property type="entry name" value="AminoTfrase-like_pln_mobile"/>
</dbReference>
<dbReference type="InterPro" id="IPR006564">
    <property type="entry name" value="Znf_PMZ"/>
</dbReference>
<dbReference type="GO" id="GO:0008270">
    <property type="term" value="F:zinc ion binding"/>
    <property type="evidence" value="ECO:0007669"/>
    <property type="project" value="UniProtKB-KW"/>
</dbReference>
<evidence type="ECO:0000313" key="8">
    <source>
        <dbReference type="Proteomes" id="UP000004995"/>
    </source>
</evidence>
<organism evidence="7 8">
    <name type="scientific">Setaria italica</name>
    <name type="common">Foxtail millet</name>
    <name type="synonym">Panicum italicum</name>
    <dbReference type="NCBI Taxonomy" id="4555"/>
    <lineage>
        <taxon>Eukaryota</taxon>
        <taxon>Viridiplantae</taxon>
        <taxon>Streptophyta</taxon>
        <taxon>Embryophyta</taxon>
        <taxon>Tracheophyta</taxon>
        <taxon>Spermatophyta</taxon>
        <taxon>Magnoliopsida</taxon>
        <taxon>Liliopsida</taxon>
        <taxon>Poales</taxon>
        <taxon>Poaceae</taxon>
        <taxon>PACMAD clade</taxon>
        <taxon>Panicoideae</taxon>
        <taxon>Panicodae</taxon>
        <taxon>Paniceae</taxon>
        <taxon>Cenchrinae</taxon>
        <taxon>Setaria</taxon>
    </lineage>
</organism>
<dbReference type="Gramene" id="KQL22805">
    <property type="protein sequence ID" value="KQL22805"/>
    <property type="gene ID" value="SETIT_033002mg"/>
</dbReference>
<keyword evidence="2 4" id="KW-0863">Zinc-finger</keyword>
<dbReference type="InParanoid" id="K4A2A5"/>
<dbReference type="InterPro" id="IPR007527">
    <property type="entry name" value="Znf_SWIM"/>
</dbReference>
<evidence type="ECO:0000256" key="3">
    <source>
        <dbReference type="ARBA" id="ARBA00022833"/>
    </source>
</evidence>
<reference evidence="7" key="2">
    <citation type="submission" date="2018-08" db="UniProtKB">
        <authorList>
            <consortium name="EnsemblPlants"/>
        </authorList>
    </citation>
    <scope>IDENTIFICATION</scope>
    <source>
        <strain evidence="7">Yugu1</strain>
    </source>
</reference>
<dbReference type="PROSITE" id="PS50966">
    <property type="entry name" value="ZF_SWIM"/>
    <property type="match status" value="1"/>
</dbReference>
<dbReference type="EMBL" id="AGNK02000723">
    <property type="status" value="NOT_ANNOTATED_CDS"/>
    <property type="molecule type" value="Genomic_DNA"/>
</dbReference>
<dbReference type="HOGENOM" id="CLU_006767_3_0_1"/>
<keyword evidence="8" id="KW-1185">Reference proteome</keyword>
<dbReference type="eggNOG" id="ENOG502QSE3">
    <property type="taxonomic scope" value="Eukaryota"/>
</dbReference>
<dbReference type="AlphaFoldDB" id="K4A2A5"/>
<reference evidence="8" key="1">
    <citation type="journal article" date="2012" name="Nat. Biotechnol.">
        <title>Reference genome sequence of the model plant Setaria.</title>
        <authorList>
            <person name="Bennetzen J.L."/>
            <person name="Schmutz J."/>
            <person name="Wang H."/>
            <person name="Percifield R."/>
            <person name="Hawkins J."/>
            <person name="Pontaroli A.C."/>
            <person name="Estep M."/>
            <person name="Feng L."/>
            <person name="Vaughn J.N."/>
            <person name="Grimwood J."/>
            <person name="Jenkins J."/>
            <person name="Barry K."/>
            <person name="Lindquist E."/>
            <person name="Hellsten U."/>
            <person name="Deshpande S."/>
            <person name="Wang X."/>
            <person name="Wu X."/>
            <person name="Mitros T."/>
            <person name="Triplett J."/>
            <person name="Yang X."/>
            <person name="Ye C.Y."/>
            <person name="Mauro-Herrera M."/>
            <person name="Wang L."/>
            <person name="Li P."/>
            <person name="Sharma M."/>
            <person name="Sharma R."/>
            <person name="Ronald P.C."/>
            <person name="Panaud O."/>
            <person name="Kellogg E.A."/>
            <person name="Brutnell T.P."/>
            <person name="Doust A.N."/>
            <person name="Tuskan G.A."/>
            <person name="Rokhsar D."/>
            <person name="Devos K.M."/>
        </authorList>
    </citation>
    <scope>NUCLEOTIDE SEQUENCE [LARGE SCALE GENOMIC DNA]</scope>
    <source>
        <strain evidence="8">cv. Yugu1</strain>
    </source>
</reference>
<dbReference type="Proteomes" id="UP000004995">
    <property type="component" value="Unassembled WGS sequence"/>
</dbReference>
<proteinExistence type="predicted"/>
<dbReference type="PANTHER" id="PTHR31973">
    <property type="entry name" value="POLYPROTEIN, PUTATIVE-RELATED"/>
    <property type="match status" value="1"/>
</dbReference>
<evidence type="ECO:0000256" key="1">
    <source>
        <dbReference type="ARBA" id="ARBA00022723"/>
    </source>
</evidence>
<feature type="domain" description="SWIM-type" evidence="6">
    <location>
        <begin position="656"/>
        <end position="688"/>
    </location>
</feature>
<feature type="compositionally biased region" description="Polar residues" evidence="5">
    <location>
        <begin position="1260"/>
        <end position="1269"/>
    </location>
</feature>
<evidence type="ECO:0000313" key="7">
    <source>
        <dbReference type="EnsemblPlants" id="KQL22805"/>
    </source>
</evidence>
<keyword evidence="3" id="KW-0862">Zinc</keyword>
<dbReference type="Pfam" id="PF10536">
    <property type="entry name" value="PMD"/>
    <property type="match status" value="2"/>
</dbReference>
<dbReference type="PANTHER" id="PTHR31973:SF184">
    <property type="entry name" value="OS02G0685500 PROTEIN"/>
    <property type="match status" value="1"/>
</dbReference>
<feature type="compositionally biased region" description="Low complexity" evidence="5">
    <location>
        <begin position="1204"/>
        <end position="1218"/>
    </location>
</feature>
<dbReference type="EnsemblPlants" id="KQL22805">
    <property type="protein sequence ID" value="KQL22805"/>
    <property type="gene ID" value="SETIT_033002mg"/>
</dbReference>
<dbReference type="InterPro" id="IPR018289">
    <property type="entry name" value="MULE_transposase_dom"/>
</dbReference>
<feature type="region of interest" description="Disordered" evidence="5">
    <location>
        <begin position="1180"/>
        <end position="1269"/>
    </location>
</feature>
<keyword evidence="1" id="KW-0479">Metal-binding</keyword>
<name>K4A2A5_SETIT</name>
<evidence type="ECO:0000256" key="5">
    <source>
        <dbReference type="SAM" id="MobiDB-lite"/>
    </source>
</evidence>
<dbReference type="Pfam" id="PF10551">
    <property type="entry name" value="MULE"/>
    <property type="match status" value="1"/>
</dbReference>
<accession>K4A2A5</accession>
<evidence type="ECO:0000259" key="6">
    <source>
        <dbReference type="PROSITE" id="PS50966"/>
    </source>
</evidence>